<keyword evidence="4" id="KW-0418">Kinase</keyword>
<evidence type="ECO:0000313" key="5">
    <source>
        <dbReference type="Proteomes" id="UP000658720"/>
    </source>
</evidence>
<dbReference type="PANTHER" id="PTHR10566">
    <property type="entry name" value="CHAPERONE-ACTIVITY OF BC1 COMPLEX CABC1 -RELATED"/>
    <property type="match status" value="1"/>
</dbReference>
<keyword evidence="2" id="KW-1133">Transmembrane helix</keyword>
<sequence length="567" mass="64955">MMVISQPVADRPLSWSGLSRKPWRRQLAVTRVFLSFVFFLWWDRLTAPQSAQRRYRRAQWLVQQLLYLGPTFIKIGQSLSTRADIIPAEYIQAFTQLQDRVPPFDSRQAIAVIEEELHGAIDEMFQQFEVTPLASASLGQVHRAVLPTGEAVVVKVQRPGLDSLLNLDFELLHQTLRLAKRWLPGFRNLAQKYEVEAIYQEFFSLLFLEIDYIHEGKNAERFRQNFADYPRVRVPEIYWQYTTRMVLTLEYLPGIKVDDRQALETAGIDLDLVIQTGICAYLKQLLIDGFFQSDPHPGNMAVDSQGDLIFYDFGTMAEVKIIAKDQMIQTFFAVLKKDANQVLEALIYMGLVEPKGDLSPVKRIINFLLDNFRDKPIDIKAFDQVGEEVYAMFQQQPFRLPPQMTFILKSISTLDGIARALDPRYNLIAASQPFIQSVTVAQPKRSLAMALVQQVKQFALDQLNRPSRNQQFLQELTAKLERGELQFATRSPEGDRLLRKIHLALKSLIFACLTGFTLLSATVLLSTVYARFAVIGFGLAGLFSLFLLRSLIKLAVQERLDRLVQKR</sequence>
<gene>
    <name evidence="4" type="ORF">IQ217_13940</name>
</gene>
<dbReference type="Proteomes" id="UP000658720">
    <property type="component" value="Unassembled WGS sequence"/>
</dbReference>
<protein>
    <submittedName>
        <fullName evidence="4">AarF/ABC1/UbiB kinase family protein</fullName>
    </submittedName>
</protein>
<accession>A0ABR9VV41</accession>
<comment type="similarity">
    <text evidence="1">Belongs to the protein kinase superfamily. ADCK protein kinase family.</text>
</comment>
<comment type="caution">
    <text evidence="4">The sequence shown here is derived from an EMBL/GenBank/DDBJ whole genome shotgun (WGS) entry which is preliminary data.</text>
</comment>
<dbReference type="EMBL" id="JADEVV010000043">
    <property type="protein sequence ID" value="MBE9254921.1"/>
    <property type="molecule type" value="Genomic_DNA"/>
</dbReference>
<dbReference type="InterPro" id="IPR004147">
    <property type="entry name" value="ABC1_dom"/>
</dbReference>
<proteinExistence type="inferred from homology"/>
<dbReference type="SUPFAM" id="SSF56112">
    <property type="entry name" value="Protein kinase-like (PK-like)"/>
    <property type="match status" value="1"/>
</dbReference>
<dbReference type="GO" id="GO:0016301">
    <property type="term" value="F:kinase activity"/>
    <property type="evidence" value="ECO:0007669"/>
    <property type="project" value="UniProtKB-KW"/>
</dbReference>
<dbReference type="Pfam" id="PF03109">
    <property type="entry name" value="ABC1"/>
    <property type="match status" value="1"/>
</dbReference>
<dbReference type="PANTHER" id="PTHR10566:SF113">
    <property type="entry name" value="PROTEIN ACTIVITY OF BC1 COMPLEX KINASE 7, CHLOROPLASTIC"/>
    <property type="match status" value="1"/>
</dbReference>
<feature type="domain" description="ABC1 atypical kinase-like" evidence="3">
    <location>
        <begin position="96"/>
        <end position="345"/>
    </location>
</feature>
<reference evidence="4 5" key="1">
    <citation type="submission" date="2020-10" db="EMBL/GenBank/DDBJ databases">
        <authorList>
            <person name="Castelo-Branco R."/>
            <person name="Eusebio N."/>
            <person name="Adriana R."/>
            <person name="Vieira A."/>
            <person name="Brugerolle De Fraissinette N."/>
            <person name="Rezende De Castro R."/>
            <person name="Schneider M.P."/>
            <person name="Vasconcelos V."/>
            <person name="Leao P.N."/>
        </authorList>
    </citation>
    <scope>NUCLEOTIDE SEQUENCE [LARGE SCALE GENOMIC DNA]</scope>
    <source>
        <strain evidence="4 5">LEGE 00031</strain>
    </source>
</reference>
<evidence type="ECO:0000256" key="2">
    <source>
        <dbReference type="SAM" id="Phobius"/>
    </source>
</evidence>
<keyword evidence="2" id="KW-0472">Membrane</keyword>
<keyword evidence="2" id="KW-0812">Transmembrane</keyword>
<evidence type="ECO:0000313" key="4">
    <source>
        <dbReference type="EMBL" id="MBE9254921.1"/>
    </source>
</evidence>
<keyword evidence="4" id="KW-0808">Transferase</keyword>
<evidence type="ECO:0000256" key="1">
    <source>
        <dbReference type="ARBA" id="ARBA00009670"/>
    </source>
</evidence>
<name>A0ABR9VV41_9SYNC</name>
<feature type="transmembrane region" description="Helical" evidence="2">
    <location>
        <begin position="532"/>
        <end position="552"/>
    </location>
</feature>
<dbReference type="InterPro" id="IPR011009">
    <property type="entry name" value="Kinase-like_dom_sf"/>
</dbReference>
<organism evidence="4 5">
    <name type="scientific">Synechocystis salina LEGE 00031</name>
    <dbReference type="NCBI Taxonomy" id="1828736"/>
    <lineage>
        <taxon>Bacteria</taxon>
        <taxon>Bacillati</taxon>
        <taxon>Cyanobacteriota</taxon>
        <taxon>Cyanophyceae</taxon>
        <taxon>Synechococcales</taxon>
        <taxon>Merismopediaceae</taxon>
        <taxon>Synechocystis</taxon>
    </lineage>
</organism>
<dbReference type="CDD" id="cd05121">
    <property type="entry name" value="ABC1_ADCK3-like"/>
    <property type="match status" value="1"/>
</dbReference>
<dbReference type="InterPro" id="IPR050154">
    <property type="entry name" value="UbiB_kinase"/>
</dbReference>
<feature type="transmembrane region" description="Helical" evidence="2">
    <location>
        <begin position="503"/>
        <end position="526"/>
    </location>
</feature>
<evidence type="ECO:0000259" key="3">
    <source>
        <dbReference type="Pfam" id="PF03109"/>
    </source>
</evidence>
<keyword evidence="5" id="KW-1185">Reference proteome</keyword>
<dbReference type="RefSeq" id="WP_194020408.1">
    <property type="nucleotide sequence ID" value="NZ_JADEVV010000043.1"/>
</dbReference>